<proteinExistence type="predicted"/>
<reference evidence="1" key="1">
    <citation type="submission" date="2022-07" db="EMBL/GenBank/DDBJ databases">
        <authorList>
            <person name="Macas J."/>
            <person name="Novak P."/>
            <person name="Neumann P."/>
        </authorList>
    </citation>
    <scope>NUCLEOTIDE SEQUENCE</scope>
</reference>
<sequence>MAALRQQPKILVFHKLRQANRALCVLDLDTSSVSAADAGAGFLVLENLYVLLNDFRRIFRRNGHRRSFLAICFQISLPPPPSSSGVVGAYGVEGDEEQSTCQNGDDDYDEGGEIGAGIVIGRWRRKEVDAPLKTIFGADHF</sequence>
<evidence type="ECO:0000313" key="1">
    <source>
        <dbReference type="EMBL" id="CAH9097855.1"/>
    </source>
</evidence>
<dbReference type="EMBL" id="CAMAPF010000096">
    <property type="protein sequence ID" value="CAH9097855.1"/>
    <property type="molecule type" value="Genomic_DNA"/>
</dbReference>
<name>A0AAV0DGD1_9ASTE</name>
<evidence type="ECO:0000313" key="2">
    <source>
        <dbReference type="Proteomes" id="UP001152523"/>
    </source>
</evidence>
<keyword evidence="2" id="KW-1185">Reference proteome</keyword>
<gene>
    <name evidence="1" type="ORF">CEPIT_LOCUS14176</name>
</gene>
<comment type="caution">
    <text evidence="1">The sequence shown here is derived from an EMBL/GenBank/DDBJ whole genome shotgun (WGS) entry which is preliminary data.</text>
</comment>
<organism evidence="1 2">
    <name type="scientific">Cuscuta epithymum</name>
    <dbReference type="NCBI Taxonomy" id="186058"/>
    <lineage>
        <taxon>Eukaryota</taxon>
        <taxon>Viridiplantae</taxon>
        <taxon>Streptophyta</taxon>
        <taxon>Embryophyta</taxon>
        <taxon>Tracheophyta</taxon>
        <taxon>Spermatophyta</taxon>
        <taxon>Magnoliopsida</taxon>
        <taxon>eudicotyledons</taxon>
        <taxon>Gunneridae</taxon>
        <taxon>Pentapetalae</taxon>
        <taxon>asterids</taxon>
        <taxon>lamiids</taxon>
        <taxon>Solanales</taxon>
        <taxon>Convolvulaceae</taxon>
        <taxon>Cuscuteae</taxon>
        <taxon>Cuscuta</taxon>
        <taxon>Cuscuta subgen. Cuscuta</taxon>
    </lineage>
</organism>
<dbReference type="AlphaFoldDB" id="A0AAV0DGD1"/>
<accession>A0AAV0DGD1</accession>
<protein>
    <submittedName>
        <fullName evidence="1">Uncharacterized protein</fullName>
    </submittedName>
</protein>
<dbReference type="Proteomes" id="UP001152523">
    <property type="component" value="Unassembled WGS sequence"/>
</dbReference>